<evidence type="ECO:0000313" key="1">
    <source>
        <dbReference type="EMBL" id="CAL1595760.1"/>
    </source>
</evidence>
<sequence length="182" mass="20031">MMFLSDKGTHLCSRCRPSRLFSHTIDWSRVLHGSRGSEQRAAVAAVAMTPNTALTKELRNELRSAVFVQHRGGNRCFQGSSAVCVWQGWTLGKELRRAVEPCSTDSFRATHSGAFPLIRHSLDYTDRSSARSRLRSVFCGDTRSSLPRTHGALSRGRMAAALSVCAFVRRVSVSAESDGGWS</sequence>
<reference evidence="1 2" key="1">
    <citation type="submission" date="2024-04" db="EMBL/GenBank/DDBJ databases">
        <authorList>
            <person name="Waldvogel A.-M."/>
            <person name="Schoenle A."/>
        </authorList>
    </citation>
    <scope>NUCLEOTIDE SEQUENCE [LARGE SCALE GENOMIC DNA]</scope>
</reference>
<accession>A0AAV2L0C8</accession>
<proteinExistence type="predicted"/>
<keyword evidence="2" id="KW-1185">Reference proteome</keyword>
<dbReference type="Proteomes" id="UP001497482">
    <property type="component" value="Chromosome 20"/>
</dbReference>
<evidence type="ECO:0000313" key="2">
    <source>
        <dbReference type="Proteomes" id="UP001497482"/>
    </source>
</evidence>
<name>A0AAV2L0C8_KNICA</name>
<organism evidence="1 2">
    <name type="scientific">Knipowitschia caucasica</name>
    <name type="common">Caucasian dwarf goby</name>
    <name type="synonym">Pomatoschistus caucasicus</name>
    <dbReference type="NCBI Taxonomy" id="637954"/>
    <lineage>
        <taxon>Eukaryota</taxon>
        <taxon>Metazoa</taxon>
        <taxon>Chordata</taxon>
        <taxon>Craniata</taxon>
        <taxon>Vertebrata</taxon>
        <taxon>Euteleostomi</taxon>
        <taxon>Actinopterygii</taxon>
        <taxon>Neopterygii</taxon>
        <taxon>Teleostei</taxon>
        <taxon>Neoteleostei</taxon>
        <taxon>Acanthomorphata</taxon>
        <taxon>Gobiaria</taxon>
        <taxon>Gobiiformes</taxon>
        <taxon>Gobioidei</taxon>
        <taxon>Gobiidae</taxon>
        <taxon>Gobiinae</taxon>
        <taxon>Knipowitschia</taxon>
    </lineage>
</organism>
<dbReference type="AlphaFoldDB" id="A0AAV2L0C8"/>
<protein>
    <submittedName>
        <fullName evidence="1">Uncharacterized protein</fullName>
    </submittedName>
</protein>
<gene>
    <name evidence="1" type="ORF">KC01_LOCUS24502</name>
</gene>
<dbReference type="EMBL" id="OZ035842">
    <property type="protein sequence ID" value="CAL1595760.1"/>
    <property type="molecule type" value="Genomic_DNA"/>
</dbReference>